<sequence length="281" mass="28431">MKNTVVHRRVAAVAATLLLAGSVQLLTAESSWACGAAGPVSAADEAAAVAAESADHHGDLSIAFKTAPEGQHVTAGGKPLEVSVSLRNSTGAPYQRVRPLIALDSTSGNRISDFTVEAATPNGWKKLPLQQFCDPVMWADTSSLISKNLADGQTADFRFRITVSGKAVDLKSFNVGTSAKVGPATHGLGANRTFAVDHPTAPKPAPTSKPAPAKETAKPAAPAAPKSTPTTAPATTAPAGTPELAQTGAGTPNGLLAGIAAGIAALGAGMVLTVRRLRAQR</sequence>
<protein>
    <recommendedName>
        <fullName evidence="6">Gram-positive cocci surface proteins LPxTG domain-containing protein</fullName>
    </recommendedName>
</protein>
<feature type="compositionally biased region" description="Low complexity" evidence="1">
    <location>
        <begin position="210"/>
        <end position="242"/>
    </location>
</feature>
<accession>A0ABW0X7W3</accession>
<reference evidence="5" key="1">
    <citation type="journal article" date="2019" name="Int. J. Syst. Evol. Microbiol.">
        <title>The Global Catalogue of Microorganisms (GCM) 10K type strain sequencing project: providing services to taxonomists for standard genome sequencing and annotation.</title>
        <authorList>
            <consortium name="The Broad Institute Genomics Platform"/>
            <consortium name="The Broad Institute Genome Sequencing Center for Infectious Disease"/>
            <person name="Wu L."/>
            <person name="Ma J."/>
        </authorList>
    </citation>
    <scope>NUCLEOTIDE SEQUENCE [LARGE SCALE GENOMIC DNA]</scope>
    <source>
        <strain evidence="5">CGMCC 4.1437</strain>
    </source>
</reference>
<feature type="chain" id="PRO_5047068391" description="Gram-positive cocci surface proteins LPxTG domain-containing protein" evidence="3">
    <location>
        <begin position="34"/>
        <end position="281"/>
    </location>
</feature>
<organism evidence="4 5">
    <name type="scientific">Kitasatospora misakiensis</name>
    <dbReference type="NCBI Taxonomy" id="67330"/>
    <lineage>
        <taxon>Bacteria</taxon>
        <taxon>Bacillati</taxon>
        <taxon>Actinomycetota</taxon>
        <taxon>Actinomycetes</taxon>
        <taxon>Kitasatosporales</taxon>
        <taxon>Streptomycetaceae</taxon>
        <taxon>Kitasatospora</taxon>
    </lineage>
</organism>
<keyword evidence="5" id="KW-1185">Reference proteome</keyword>
<evidence type="ECO:0000313" key="4">
    <source>
        <dbReference type="EMBL" id="MFC5665855.1"/>
    </source>
</evidence>
<keyword evidence="2" id="KW-1133">Transmembrane helix</keyword>
<keyword evidence="2" id="KW-0472">Membrane</keyword>
<dbReference type="Proteomes" id="UP001595975">
    <property type="component" value="Unassembled WGS sequence"/>
</dbReference>
<name>A0ABW0X7W3_9ACTN</name>
<feature type="region of interest" description="Disordered" evidence="1">
    <location>
        <begin position="181"/>
        <end position="248"/>
    </location>
</feature>
<evidence type="ECO:0000256" key="3">
    <source>
        <dbReference type="SAM" id="SignalP"/>
    </source>
</evidence>
<evidence type="ECO:0000313" key="5">
    <source>
        <dbReference type="Proteomes" id="UP001595975"/>
    </source>
</evidence>
<evidence type="ECO:0000256" key="2">
    <source>
        <dbReference type="SAM" id="Phobius"/>
    </source>
</evidence>
<evidence type="ECO:0008006" key="6">
    <source>
        <dbReference type="Google" id="ProtNLM"/>
    </source>
</evidence>
<gene>
    <name evidence="4" type="ORF">ACFP3U_23080</name>
</gene>
<feature type="transmembrane region" description="Helical" evidence="2">
    <location>
        <begin position="254"/>
        <end position="274"/>
    </location>
</feature>
<comment type="caution">
    <text evidence="4">The sequence shown here is derived from an EMBL/GenBank/DDBJ whole genome shotgun (WGS) entry which is preliminary data.</text>
</comment>
<evidence type="ECO:0000256" key="1">
    <source>
        <dbReference type="SAM" id="MobiDB-lite"/>
    </source>
</evidence>
<keyword evidence="2" id="KW-0812">Transmembrane</keyword>
<dbReference type="RefSeq" id="WP_380227525.1">
    <property type="nucleotide sequence ID" value="NZ_JBHSOF010000032.1"/>
</dbReference>
<proteinExistence type="predicted"/>
<keyword evidence="3" id="KW-0732">Signal</keyword>
<dbReference type="EMBL" id="JBHSOF010000032">
    <property type="protein sequence ID" value="MFC5665855.1"/>
    <property type="molecule type" value="Genomic_DNA"/>
</dbReference>
<feature type="signal peptide" evidence="3">
    <location>
        <begin position="1"/>
        <end position="33"/>
    </location>
</feature>